<evidence type="ECO:0000313" key="2">
    <source>
        <dbReference type="Proteomes" id="UP001178508"/>
    </source>
</evidence>
<sequence length="244" mass="27894">QRRQVQTASIQPIEGSILEWLPWNNSLPNGVVSVYNEDAGRTEYVCKYKCFTGHYNPNNKSPKKYAGAEFAILVNRDNFETLEWKDGSYGLAPNNSVRACSGEDVYVGRNEHGLGRVDIQKKLLIVSKRGSQYLCKKYQVLTVNDKIISQQIDSVRYITDESKIFNFPPEIIHKTTTSNYECHPVEKKNALFKSYQVTQWWDTDVSANIAFKTFIVPLITSFGVELFFQYSKGNRQTPSLKPSL</sequence>
<proteinExistence type="predicted"/>
<dbReference type="Proteomes" id="UP001178508">
    <property type="component" value="Chromosome 12"/>
</dbReference>
<dbReference type="EMBL" id="OY660875">
    <property type="protein sequence ID" value="CAJ1069691.1"/>
    <property type="molecule type" value="Genomic_DNA"/>
</dbReference>
<gene>
    <name evidence="1" type="ORF">XNOV1_A042473</name>
</gene>
<dbReference type="PANTHER" id="PTHR31649:SF1">
    <property type="entry name" value="FARNESOIC ACID O-METHYL TRANSFERASE DOMAIN-CONTAINING PROTEIN"/>
    <property type="match status" value="1"/>
</dbReference>
<accession>A0AAV1GA07</accession>
<name>A0AAV1GA07_XYRNO</name>
<dbReference type="Gene3D" id="2.170.15.10">
    <property type="entry name" value="Proaerolysin, chain A, domain 3"/>
    <property type="match status" value="1"/>
</dbReference>
<reference evidence="1" key="1">
    <citation type="submission" date="2023-08" db="EMBL/GenBank/DDBJ databases">
        <authorList>
            <person name="Alioto T."/>
            <person name="Alioto T."/>
            <person name="Gomez Garrido J."/>
        </authorList>
    </citation>
    <scope>NUCLEOTIDE SEQUENCE</scope>
</reference>
<organism evidence="1 2">
    <name type="scientific">Xyrichtys novacula</name>
    <name type="common">Pearly razorfish</name>
    <name type="synonym">Hemipteronotus novacula</name>
    <dbReference type="NCBI Taxonomy" id="13765"/>
    <lineage>
        <taxon>Eukaryota</taxon>
        <taxon>Metazoa</taxon>
        <taxon>Chordata</taxon>
        <taxon>Craniata</taxon>
        <taxon>Vertebrata</taxon>
        <taxon>Euteleostomi</taxon>
        <taxon>Actinopterygii</taxon>
        <taxon>Neopterygii</taxon>
        <taxon>Teleostei</taxon>
        <taxon>Neoteleostei</taxon>
        <taxon>Acanthomorphata</taxon>
        <taxon>Eupercaria</taxon>
        <taxon>Labriformes</taxon>
        <taxon>Labridae</taxon>
        <taxon>Xyrichtys</taxon>
    </lineage>
</organism>
<keyword evidence="2" id="KW-1185">Reference proteome</keyword>
<protein>
    <submittedName>
        <fullName evidence="1">Natterin-4-like</fullName>
    </submittedName>
</protein>
<evidence type="ECO:0000313" key="1">
    <source>
        <dbReference type="EMBL" id="CAJ1069691.1"/>
    </source>
</evidence>
<feature type="non-terminal residue" evidence="1">
    <location>
        <position position="1"/>
    </location>
</feature>
<dbReference type="AlphaFoldDB" id="A0AAV1GA07"/>
<dbReference type="SUPFAM" id="SSF56973">
    <property type="entry name" value="Aerolisin/ETX pore-forming domain"/>
    <property type="match status" value="1"/>
</dbReference>
<dbReference type="PANTHER" id="PTHR31649">
    <property type="entry name" value="AGAP009604-PA"/>
    <property type="match status" value="1"/>
</dbReference>